<accession>A0A447TVY4</accession>
<keyword evidence="4 6" id="KW-0732">Signal</keyword>
<feature type="signal peptide" evidence="6">
    <location>
        <begin position="1"/>
        <end position="24"/>
    </location>
</feature>
<proteinExistence type="predicted"/>
<protein>
    <submittedName>
        <fullName evidence="7">Outer membrane protein (Associated with virulence)</fullName>
    </submittedName>
</protein>
<organism evidence="7 8">
    <name type="scientific">Salmonella enterica I</name>
    <dbReference type="NCBI Taxonomy" id="59201"/>
    <lineage>
        <taxon>Bacteria</taxon>
        <taxon>Pseudomonadati</taxon>
        <taxon>Pseudomonadota</taxon>
        <taxon>Gammaproteobacteria</taxon>
        <taxon>Enterobacterales</taxon>
        <taxon>Enterobacteriaceae</taxon>
        <taxon>Salmonella</taxon>
    </lineage>
</organism>
<dbReference type="Proteomes" id="UP000269208">
    <property type="component" value="Chromosome"/>
</dbReference>
<evidence type="ECO:0000256" key="4">
    <source>
        <dbReference type="ARBA" id="ARBA00022729"/>
    </source>
</evidence>
<evidence type="ECO:0000256" key="6">
    <source>
        <dbReference type="SAM" id="SignalP"/>
    </source>
</evidence>
<sequence>MNKMLLAGSAGIVLLSAAASPVWADDNASTFSLGYAQSHTNHAGTLRGVRLANNYEMSPDWGLTTSFAWLNGSQRYSDESSNGRVTNPLLLPACRPLMENK</sequence>
<gene>
    <name evidence="7" type="primary">SBOV30841_1</name>
    <name evidence="7" type="ORF">NCTC6754_03315</name>
</gene>
<evidence type="ECO:0000256" key="1">
    <source>
        <dbReference type="ARBA" id="ARBA00004141"/>
    </source>
</evidence>
<dbReference type="Gene3D" id="2.40.160.20">
    <property type="match status" value="1"/>
</dbReference>
<keyword evidence="3" id="KW-0812">Transmembrane</keyword>
<dbReference type="InterPro" id="IPR051723">
    <property type="entry name" value="Bact_OM_Invasion-Related"/>
</dbReference>
<keyword evidence="2" id="KW-1134">Transmembrane beta strand</keyword>
<comment type="subcellular location">
    <subcellularLocation>
        <location evidence="1">Membrane</location>
        <topology evidence="1">Multi-pass membrane protein</topology>
    </subcellularLocation>
</comment>
<dbReference type="EMBL" id="LR134190">
    <property type="protein sequence ID" value="VEB54478.1"/>
    <property type="molecule type" value="Genomic_DNA"/>
</dbReference>
<evidence type="ECO:0000256" key="3">
    <source>
        <dbReference type="ARBA" id="ARBA00022692"/>
    </source>
</evidence>
<evidence type="ECO:0000256" key="5">
    <source>
        <dbReference type="ARBA" id="ARBA00023136"/>
    </source>
</evidence>
<dbReference type="GO" id="GO:0044384">
    <property type="term" value="C:host outer membrane"/>
    <property type="evidence" value="ECO:0007669"/>
    <property type="project" value="InterPro"/>
</dbReference>
<name>A0A447TVY4_SALET</name>
<dbReference type="PANTHER" id="PTHR35892">
    <property type="entry name" value="OUTER MEMBRANE PROTEIN PAGN-RELATED"/>
    <property type="match status" value="1"/>
</dbReference>
<evidence type="ECO:0000313" key="8">
    <source>
        <dbReference type="Proteomes" id="UP000269208"/>
    </source>
</evidence>
<keyword evidence="5" id="KW-0472">Membrane</keyword>
<evidence type="ECO:0000256" key="2">
    <source>
        <dbReference type="ARBA" id="ARBA00022452"/>
    </source>
</evidence>
<dbReference type="InterPro" id="IPR000758">
    <property type="entry name" value="Enterovir_OMP"/>
</dbReference>
<evidence type="ECO:0000313" key="7">
    <source>
        <dbReference type="EMBL" id="VEB54478.1"/>
    </source>
</evidence>
<dbReference type="GO" id="GO:0016020">
    <property type="term" value="C:membrane"/>
    <property type="evidence" value="ECO:0007669"/>
    <property type="project" value="UniProtKB-SubCell"/>
</dbReference>
<dbReference type="AlphaFoldDB" id="A0A447TVY4"/>
<reference evidence="7 8" key="1">
    <citation type="submission" date="2018-12" db="EMBL/GenBank/DDBJ databases">
        <authorList>
            <consortium name="Pathogen Informatics"/>
        </authorList>
    </citation>
    <scope>NUCLEOTIDE SEQUENCE [LARGE SCALE GENOMIC DNA]</scope>
    <source>
        <strain evidence="7 8">NCTC6754</strain>
    </source>
</reference>
<feature type="chain" id="PRO_5019243616" evidence="6">
    <location>
        <begin position="25"/>
        <end position="101"/>
    </location>
</feature>
<dbReference type="PANTHER" id="PTHR35892:SF2">
    <property type="entry name" value="OUTER MEMBRANE PROTEIN PAGN"/>
    <property type="match status" value="1"/>
</dbReference>
<dbReference type="Pfam" id="PF06316">
    <property type="entry name" value="Ail_Lom"/>
    <property type="match status" value="1"/>
</dbReference>